<dbReference type="InterPro" id="IPR027267">
    <property type="entry name" value="AH/BAR_dom_sf"/>
</dbReference>
<dbReference type="Pfam" id="PF00611">
    <property type="entry name" value="FCH"/>
    <property type="match status" value="1"/>
</dbReference>
<organism evidence="14 15">
    <name type="scientific">Paraglomus occultum</name>
    <dbReference type="NCBI Taxonomy" id="144539"/>
    <lineage>
        <taxon>Eukaryota</taxon>
        <taxon>Fungi</taxon>
        <taxon>Fungi incertae sedis</taxon>
        <taxon>Mucoromycota</taxon>
        <taxon>Glomeromycotina</taxon>
        <taxon>Glomeromycetes</taxon>
        <taxon>Paraglomerales</taxon>
        <taxon>Paraglomeraceae</taxon>
        <taxon>Paraglomus</taxon>
    </lineage>
</organism>
<feature type="coiled-coil region" evidence="10">
    <location>
        <begin position="152"/>
        <end position="188"/>
    </location>
</feature>
<evidence type="ECO:0000256" key="3">
    <source>
        <dbReference type="ARBA" id="ARBA00022833"/>
    </source>
</evidence>
<dbReference type="PROSITE" id="PS51741">
    <property type="entry name" value="F_BAR"/>
    <property type="match status" value="1"/>
</dbReference>
<comment type="similarity">
    <text evidence="6">Belongs to the BZZ1 family.</text>
</comment>
<dbReference type="PROSITE" id="PS50002">
    <property type="entry name" value="SH3"/>
    <property type="match status" value="1"/>
</dbReference>
<dbReference type="InterPro" id="IPR036028">
    <property type="entry name" value="SH3-like_dom_sf"/>
</dbReference>
<dbReference type="Proteomes" id="UP000789572">
    <property type="component" value="Unassembled WGS sequence"/>
</dbReference>
<dbReference type="Gene3D" id="2.30.30.40">
    <property type="entry name" value="SH3 Domains"/>
    <property type="match status" value="1"/>
</dbReference>
<keyword evidence="3" id="KW-0862">Zinc</keyword>
<dbReference type="AlphaFoldDB" id="A0A9N8VQM2"/>
<dbReference type="SMART" id="SM00326">
    <property type="entry name" value="SH3"/>
    <property type="match status" value="2"/>
</dbReference>
<dbReference type="InterPro" id="IPR001452">
    <property type="entry name" value="SH3_domain"/>
</dbReference>
<keyword evidence="4 9" id="KW-0175">Coiled coil</keyword>
<dbReference type="PANTHER" id="PTHR15735">
    <property type="entry name" value="FCH AND DOUBLE SH3 DOMAINS PROTEIN"/>
    <property type="match status" value="1"/>
</dbReference>
<keyword evidence="1 8" id="KW-0728">SH3 domain</keyword>
<dbReference type="PROSITE" id="PS50081">
    <property type="entry name" value="ZF_DAG_PE_2"/>
    <property type="match status" value="1"/>
</dbReference>
<dbReference type="SUPFAM" id="SSF57889">
    <property type="entry name" value="Cysteine-rich domain"/>
    <property type="match status" value="1"/>
</dbReference>
<dbReference type="FunFam" id="1.20.1270.60:FF:000060">
    <property type="entry name" value="Actin polymerization protein Bzz1"/>
    <property type="match status" value="1"/>
</dbReference>
<dbReference type="InterPro" id="IPR001060">
    <property type="entry name" value="FCH_dom"/>
</dbReference>
<evidence type="ECO:0000256" key="4">
    <source>
        <dbReference type="ARBA" id="ARBA00023054"/>
    </source>
</evidence>
<comment type="caution">
    <text evidence="14">The sequence shown here is derived from an EMBL/GenBank/DDBJ whole genome shotgun (WGS) entry which is preliminary data.</text>
</comment>
<name>A0A9N8VQM2_9GLOM</name>
<accession>A0A9N8VQM2</accession>
<dbReference type="SUPFAM" id="SSF50044">
    <property type="entry name" value="SH3-domain"/>
    <property type="match status" value="2"/>
</dbReference>
<evidence type="ECO:0000256" key="7">
    <source>
        <dbReference type="ARBA" id="ARBA00074946"/>
    </source>
</evidence>
<dbReference type="CDD" id="cd20824">
    <property type="entry name" value="C1_SpBZZ1-like"/>
    <property type="match status" value="1"/>
</dbReference>
<dbReference type="OrthoDB" id="8783038at2759"/>
<dbReference type="InterPro" id="IPR046349">
    <property type="entry name" value="C1-like_sf"/>
</dbReference>
<evidence type="ECO:0000256" key="6">
    <source>
        <dbReference type="ARBA" id="ARBA00061387"/>
    </source>
</evidence>
<feature type="domain" description="SH3" evidence="11">
    <location>
        <begin position="561"/>
        <end position="621"/>
    </location>
</feature>
<dbReference type="FunFam" id="2.30.30.40:FF:000072">
    <property type="entry name" value="Unconventional Myosin IB"/>
    <property type="match status" value="1"/>
</dbReference>
<evidence type="ECO:0000259" key="13">
    <source>
        <dbReference type="PROSITE" id="PS51741"/>
    </source>
</evidence>
<evidence type="ECO:0000256" key="8">
    <source>
        <dbReference type="PROSITE-ProRule" id="PRU00192"/>
    </source>
</evidence>
<dbReference type="PANTHER" id="PTHR15735:SF21">
    <property type="entry name" value="PROTEIN NERVOUS WRECK"/>
    <property type="match status" value="1"/>
</dbReference>
<comment type="function">
    <text evidence="5">Plays a role in endocytosis and trafficking to the vacuole. Functions with type I myosins to restore polarity of the actin cytoskeleton after NaCl stress.</text>
</comment>
<sequence>MSFGTELKDQIPIVNQFVQNGIQFLGEFRDFIKERAAIEKEYASKLEAFAKKYTVRKDRRIIGLSVGDATGSPRDPEYDASTESSTFVKAWAVILQETENMAKDRAEFSENLSTIIFDEIKSLALKQEEARKKHFTFAAKLGSDRDKIYAEKQKAKSNYDEKCAEVLQAQQKLDKAQDEKTLEKLRKEHQQDIIERNISKNLYLLALRVANAQKKKYSLIDLPAILDHMQELNENRVRAVKYIWDEYVDFELSALSNSEQHLEIIKQALEEVDETADSELFIKFNKREWQEPPDFEFEAYHNTDDNEDLQVDDVSQVYLSNKLVRVRKQLASVNATIEIKERDIEGMQSLQEAYSNNANLGDADTVIENLLEYMREVTVLRTMQTNYETEINAIIEAIGDVGSDQIPHEFKTAAFTIPAKCDLCAMNVWGLKQGLACKNCGYNCHAKCEMKVPLNCTKELGNIRRGGLNASMSFVGTTSSYGTVSDDTGPSSAPAIEEQTHRAAVLYNYTARNADELDVSKGDASINGREGLVPASYIDMDVEDSVPASHIVDETETTITAVGDFVRAIYDWVAQSADEISFSENDIIEVINRDAGEGWFEGIINGKRGHFPANYVEDYNT</sequence>
<evidence type="ECO:0000313" key="14">
    <source>
        <dbReference type="EMBL" id="CAG8462865.1"/>
    </source>
</evidence>
<dbReference type="Pfam" id="PF00130">
    <property type="entry name" value="C1_1"/>
    <property type="match status" value="1"/>
</dbReference>
<dbReference type="SUPFAM" id="SSF103657">
    <property type="entry name" value="BAR/IMD domain-like"/>
    <property type="match status" value="1"/>
</dbReference>
<feature type="domain" description="Phorbol-ester/DAG-type" evidence="12">
    <location>
        <begin position="407"/>
        <end position="456"/>
    </location>
</feature>
<feature type="domain" description="F-BAR" evidence="13">
    <location>
        <begin position="1"/>
        <end position="277"/>
    </location>
</feature>
<evidence type="ECO:0000259" key="12">
    <source>
        <dbReference type="PROSITE" id="PS50081"/>
    </source>
</evidence>
<dbReference type="PRINTS" id="PR00452">
    <property type="entry name" value="SH3DOMAIN"/>
</dbReference>
<dbReference type="Gene3D" id="3.30.60.20">
    <property type="match status" value="1"/>
</dbReference>
<keyword evidence="15" id="KW-1185">Reference proteome</keyword>
<dbReference type="GO" id="GO:0046872">
    <property type="term" value="F:metal ion binding"/>
    <property type="evidence" value="ECO:0007669"/>
    <property type="project" value="UniProtKB-KW"/>
</dbReference>
<evidence type="ECO:0000256" key="1">
    <source>
        <dbReference type="ARBA" id="ARBA00022443"/>
    </source>
</evidence>
<dbReference type="GO" id="GO:0030864">
    <property type="term" value="C:cortical actin cytoskeleton"/>
    <property type="evidence" value="ECO:0007669"/>
    <property type="project" value="UniProtKB-ARBA"/>
</dbReference>
<evidence type="ECO:0000313" key="15">
    <source>
        <dbReference type="Proteomes" id="UP000789572"/>
    </source>
</evidence>
<dbReference type="Gene3D" id="6.10.140.470">
    <property type="match status" value="1"/>
</dbReference>
<dbReference type="SMART" id="SM00055">
    <property type="entry name" value="FCH"/>
    <property type="match status" value="1"/>
</dbReference>
<dbReference type="InterPro" id="IPR057870">
    <property type="entry name" value="HR1_TOCA"/>
</dbReference>
<keyword evidence="2" id="KW-0479">Metal-binding</keyword>
<dbReference type="GO" id="GO:0030833">
    <property type="term" value="P:regulation of actin filament polymerization"/>
    <property type="evidence" value="ECO:0007669"/>
    <property type="project" value="TreeGrafter"/>
</dbReference>
<dbReference type="SMART" id="SM00109">
    <property type="entry name" value="C1"/>
    <property type="match status" value="1"/>
</dbReference>
<dbReference type="Pfam" id="PF25610">
    <property type="entry name" value="HR1_TOCA"/>
    <property type="match status" value="1"/>
</dbReference>
<evidence type="ECO:0000259" key="11">
    <source>
        <dbReference type="PROSITE" id="PS50002"/>
    </source>
</evidence>
<evidence type="ECO:0000256" key="2">
    <source>
        <dbReference type="ARBA" id="ARBA00022723"/>
    </source>
</evidence>
<evidence type="ECO:0000256" key="9">
    <source>
        <dbReference type="PROSITE-ProRule" id="PRU01077"/>
    </source>
</evidence>
<evidence type="ECO:0000256" key="10">
    <source>
        <dbReference type="SAM" id="Coils"/>
    </source>
</evidence>
<dbReference type="GO" id="GO:0030036">
    <property type="term" value="P:actin cytoskeleton organization"/>
    <property type="evidence" value="ECO:0007669"/>
    <property type="project" value="UniProtKB-ARBA"/>
</dbReference>
<dbReference type="PROSITE" id="PS00479">
    <property type="entry name" value="ZF_DAG_PE_1"/>
    <property type="match status" value="1"/>
</dbReference>
<reference evidence="14" key="1">
    <citation type="submission" date="2021-06" db="EMBL/GenBank/DDBJ databases">
        <authorList>
            <person name="Kallberg Y."/>
            <person name="Tangrot J."/>
            <person name="Rosling A."/>
        </authorList>
    </citation>
    <scope>NUCLEOTIDE SEQUENCE</scope>
    <source>
        <strain evidence="14">IA702</strain>
    </source>
</reference>
<dbReference type="InterPro" id="IPR031160">
    <property type="entry name" value="F_BAR_dom"/>
</dbReference>
<evidence type="ECO:0000256" key="5">
    <source>
        <dbReference type="ARBA" id="ARBA00054085"/>
    </source>
</evidence>
<dbReference type="InterPro" id="IPR002219">
    <property type="entry name" value="PKC_DAG/PE"/>
</dbReference>
<dbReference type="EMBL" id="CAJVPJ010000036">
    <property type="protein sequence ID" value="CAG8462865.1"/>
    <property type="molecule type" value="Genomic_DNA"/>
</dbReference>
<protein>
    <recommendedName>
        <fullName evidence="7">Protein BZZ1</fullName>
    </recommendedName>
</protein>
<dbReference type="Pfam" id="PF14604">
    <property type="entry name" value="SH3_9"/>
    <property type="match status" value="1"/>
</dbReference>
<dbReference type="Gene3D" id="1.20.1270.60">
    <property type="entry name" value="Arfaptin homology (AH) domain/BAR domain"/>
    <property type="match status" value="1"/>
</dbReference>
<gene>
    <name evidence="14" type="ORF">POCULU_LOCUS653</name>
</gene>
<proteinExistence type="inferred from homology"/>